<dbReference type="Gene3D" id="1.10.8.60">
    <property type="match status" value="1"/>
</dbReference>
<keyword evidence="6" id="KW-0460">Magnesium</keyword>
<dbReference type="GO" id="GO:0015031">
    <property type="term" value="P:protein transport"/>
    <property type="evidence" value="ECO:0007669"/>
    <property type="project" value="UniProtKB-KW"/>
</dbReference>
<dbReference type="PANTHER" id="PTHR23078:SF3">
    <property type="entry name" value="VESICLE-FUSING ATPASE"/>
    <property type="match status" value="1"/>
</dbReference>
<dbReference type="Pfam" id="PF17862">
    <property type="entry name" value="AAA_lid_3"/>
    <property type="match status" value="1"/>
</dbReference>
<keyword evidence="6" id="KW-0479">Metal-binding</keyword>
<keyword evidence="7" id="KW-0732">Signal</keyword>
<comment type="cofactor">
    <cofactor evidence="6">
        <name>Mg(2+)</name>
        <dbReference type="ChEBI" id="CHEBI:18420"/>
    </cofactor>
    <text evidence="6">Binds 1 Mg(2+) ion per subunit.</text>
</comment>
<sequence length="764" mass="84290">MVSHHLLLTTTLLVGGSASTTALSLNNVSMRTKTTTTFKRLVSPSSTSNQIGSKHEIACLGDAKWRTNNSRCVCFMVAAAEASHQNGEDSASTMHVDGEFIVKSRHGDQIGDMKNGQNANDFQLLVQAALETLVRSDLDGEELDHSYGSASQGLWMHAPTAKKLEQLLNRVGLKMPSNTIDSVFSFQQEANVQCLNWMKTAPSPLFLDLTPLMHDMATRNPHWVSEEHLTLNDTNLAQYISRVACHIIFLPSGSETSSFALVESTGAHIYGKLLYGGVTRYRLLKSGNTVRRVGEKREVGSPNNNHKHPSWVQLGGLQRKYEAIDMGPAAVLELTLLPKLWQELPTIFEKNALMGGAREDMTITCTECGWDPSMMQFLPEEEDQVVDSREDSIHAHTFDALEGIQRNDAIRAHFQSSVGGLQPQIDAIVRRVLDGRNICSMINGGTDEGFLNRSRLEAEELALLGLRPVRGVLLYGQPGVGKTMIAREIARLISRTPPKIVAASELLDRWVGGSERLVRDLFHDAEVEIKRLQETASVGEEDRAFLNSALHVIIVDEIDAVFRRRTDSNDSGSNSRDSVVNQMLAKLDGVNALPNILLIGMTNRRELLDPALLRPGRLEVQIEIPLPQQSQRREILQLHFGALRRRNRLSYPLRCAIDGVLSNANDIDSFEESTPSKSRKRRALRNAAKRLRNVVPTLTPSAYDLAAETDGFSGADIAGLVRCAGSRALARTRQAGTGVESIILTLDDVKQAIDEVSGGRIRQR</sequence>
<dbReference type="GO" id="GO:0016787">
    <property type="term" value="F:hydrolase activity"/>
    <property type="evidence" value="ECO:0007669"/>
    <property type="project" value="UniProtKB-KW"/>
</dbReference>
<evidence type="ECO:0000256" key="3">
    <source>
        <dbReference type="ARBA" id="ARBA00022741"/>
    </source>
</evidence>
<dbReference type="EMBL" id="JALLBG020000053">
    <property type="protein sequence ID" value="KAL3769647.1"/>
    <property type="molecule type" value="Genomic_DNA"/>
</dbReference>
<evidence type="ECO:0000256" key="1">
    <source>
        <dbReference type="ARBA" id="ARBA00006914"/>
    </source>
</evidence>
<dbReference type="GO" id="GO:0005524">
    <property type="term" value="F:ATP binding"/>
    <property type="evidence" value="ECO:0007669"/>
    <property type="project" value="UniProtKB-UniRule"/>
</dbReference>
<name>A0ABD3N107_9STRA</name>
<dbReference type="EC" id="3.6.4.6" evidence="6"/>
<evidence type="ECO:0000256" key="6">
    <source>
        <dbReference type="RuleBase" id="RU367045"/>
    </source>
</evidence>
<dbReference type="InterPro" id="IPR039812">
    <property type="entry name" value="Vesicle-fus_ATPase"/>
</dbReference>
<proteinExistence type="inferred from homology"/>
<protein>
    <recommendedName>
        <fullName evidence="6">Vesicle-fusing ATPase</fullName>
        <ecNumber evidence="6">3.6.4.6</ecNumber>
    </recommendedName>
</protein>
<keyword evidence="3 6" id="KW-0547">Nucleotide-binding</keyword>
<dbReference type="GO" id="GO:0016192">
    <property type="term" value="P:vesicle-mediated transport"/>
    <property type="evidence" value="ECO:0007669"/>
    <property type="project" value="UniProtKB-KW"/>
</dbReference>
<evidence type="ECO:0000256" key="4">
    <source>
        <dbReference type="ARBA" id="ARBA00022840"/>
    </source>
</evidence>
<feature type="chain" id="PRO_5044767942" description="Vesicle-fusing ATPase" evidence="7">
    <location>
        <begin position="23"/>
        <end position="764"/>
    </location>
</feature>
<comment type="subcellular location">
    <subcellularLocation>
        <location evidence="6">Cytoplasm</location>
    </subcellularLocation>
</comment>
<dbReference type="SMART" id="SM00382">
    <property type="entry name" value="AAA"/>
    <property type="match status" value="1"/>
</dbReference>
<keyword evidence="6" id="KW-0931">ER-Golgi transport</keyword>
<comment type="similarity">
    <text evidence="1 6">Belongs to the AAA ATPase family.</text>
</comment>
<keyword evidence="6" id="KW-0963">Cytoplasm</keyword>
<dbReference type="FunFam" id="3.40.50.300:FF:000154">
    <property type="entry name" value="Vesicle-fusing ATPase 1"/>
    <property type="match status" value="1"/>
</dbReference>
<gene>
    <name evidence="9" type="ORF">ACHAWU_010251</name>
</gene>
<feature type="domain" description="AAA+ ATPase" evidence="8">
    <location>
        <begin position="468"/>
        <end position="628"/>
    </location>
</feature>
<dbReference type="InterPro" id="IPR027417">
    <property type="entry name" value="P-loop_NTPase"/>
</dbReference>
<dbReference type="AlphaFoldDB" id="A0ABD3N107"/>
<evidence type="ECO:0000256" key="7">
    <source>
        <dbReference type="SAM" id="SignalP"/>
    </source>
</evidence>
<dbReference type="GO" id="GO:0046872">
    <property type="term" value="F:metal ion binding"/>
    <property type="evidence" value="ECO:0007669"/>
    <property type="project" value="UniProtKB-UniRule"/>
</dbReference>
<dbReference type="GO" id="GO:0005737">
    <property type="term" value="C:cytoplasm"/>
    <property type="evidence" value="ECO:0007669"/>
    <property type="project" value="UniProtKB-SubCell"/>
</dbReference>
<evidence type="ECO:0000313" key="10">
    <source>
        <dbReference type="Proteomes" id="UP001530293"/>
    </source>
</evidence>
<evidence type="ECO:0000259" key="8">
    <source>
        <dbReference type="SMART" id="SM00382"/>
    </source>
</evidence>
<dbReference type="InterPro" id="IPR003959">
    <property type="entry name" value="ATPase_AAA_core"/>
</dbReference>
<keyword evidence="10" id="KW-1185">Reference proteome</keyword>
<evidence type="ECO:0000256" key="2">
    <source>
        <dbReference type="ARBA" id="ARBA00022448"/>
    </source>
</evidence>
<keyword evidence="2 6" id="KW-0813">Transport</keyword>
<comment type="catalytic activity">
    <reaction evidence="6">
        <text>ATP + H2O = ADP + phosphate + H(+)</text>
        <dbReference type="Rhea" id="RHEA:13065"/>
        <dbReference type="ChEBI" id="CHEBI:15377"/>
        <dbReference type="ChEBI" id="CHEBI:15378"/>
        <dbReference type="ChEBI" id="CHEBI:30616"/>
        <dbReference type="ChEBI" id="CHEBI:43474"/>
        <dbReference type="ChEBI" id="CHEBI:456216"/>
        <dbReference type="EC" id="3.6.4.6"/>
    </reaction>
</comment>
<dbReference type="Proteomes" id="UP001530293">
    <property type="component" value="Unassembled WGS sequence"/>
</dbReference>
<dbReference type="Pfam" id="PF00004">
    <property type="entry name" value="AAA"/>
    <property type="match status" value="1"/>
</dbReference>
<evidence type="ECO:0000256" key="5">
    <source>
        <dbReference type="ARBA" id="ARBA00022927"/>
    </source>
</evidence>
<organism evidence="9 10">
    <name type="scientific">Discostella pseudostelligera</name>
    <dbReference type="NCBI Taxonomy" id="259834"/>
    <lineage>
        <taxon>Eukaryota</taxon>
        <taxon>Sar</taxon>
        <taxon>Stramenopiles</taxon>
        <taxon>Ochrophyta</taxon>
        <taxon>Bacillariophyta</taxon>
        <taxon>Coscinodiscophyceae</taxon>
        <taxon>Thalassiosirophycidae</taxon>
        <taxon>Stephanodiscales</taxon>
        <taxon>Stephanodiscaceae</taxon>
        <taxon>Discostella</taxon>
    </lineage>
</organism>
<dbReference type="InterPro" id="IPR003593">
    <property type="entry name" value="AAA+_ATPase"/>
</dbReference>
<keyword evidence="4 6" id="KW-0067">ATP-binding</keyword>
<comment type="function">
    <text evidence="6">Required for vesicle-mediated transport. Catalyzes the fusion of transport vesicles within the Golgi cisternae. Is also required for transport from the endoplasmic reticulum to the Golgi stack. Seems to function as a fusion protein required for the delivery of cargo proteins to all compartments of the Golgi stack independent of vesicle origin.</text>
</comment>
<comment type="caution">
    <text evidence="9">The sequence shown here is derived from an EMBL/GenBank/DDBJ whole genome shotgun (WGS) entry which is preliminary data.</text>
</comment>
<dbReference type="InterPro" id="IPR041569">
    <property type="entry name" value="AAA_lid_3"/>
</dbReference>
<keyword evidence="5 6" id="KW-0653">Protein transport</keyword>
<reference evidence="9 10" key="1">
    <citation type="submission" date="2024-10" db="EMBL/GenBank/DDBJ databases">
        <title>Updated reference genomes for cyclostephanoid diatoms.</title>
        <authorList>
            <person name="Roberts W.R."/>
            <person name="Alverson A.J."/>
        </authorList>
    </citation>
    <scope>NUCLEOTIDE SEQUENCE [LARGE SCALE GENOMIC DNA]</scope>
    <source>
        <strain evidence="9 10">AJA232-27</strain>
    </source>
</reference>
<dbReference type="Gene3D" id="3.40.50.300">
    <property type="entry name" value="P-loop containing nucleotide triphosphate hydrolases"/>
    <property type="match status" value="1"/>
</dbReference>
<evidence type="ECO:0000313" key="9">
    <source>
        <dbReference type="EMBL" id="KAL3769647.1"/>
    </source>
</evidence>
<dbReference type="PROSITE" id="PS00674">
    <property type="entry name" value="AAA"/>
    <property type="match status" value="1"/>
</dbReference>
<keyword evidence="6" id="KW-0378">Hydrolase</keyword>
<dbReference type="InterPro" id="IPR003960">
    <property type="entry name" value="ATPase_AAA_CS"/>
</dbReference>
<accession>A0ABD3N107</accession>
<dbReference type="PANTHER" id="PTHR23078">
    <property type="entry name" value="VESICULAR-FUSION PROTEIN NSF"/>
    <property type="match status" value="1"/>
</dbReference>
<feature type="signal peptide" evidence="7">
    <location>
        <begin position="1"/>
        <end position="22"/>
    </location>
</feature>
<dbReference type="SUPFAM" id="SSF52540">
    <property type="entry name" value="P-loop containing nucleoside triphosphate hydrolases"/>
    <property type="match status" value="1"/>
</dbReference>